<dbReference type="EMBL" id="CAUYUJ010014859">
    <property type="protein sequence ID" value="CAK0846960.1"/>
    <property type="molecule type" value="Genomic_DNA"/>
</dbReference>
<dbReference type="Proteomes" id="UP001189429">
    <property type="component" value="Unassembled WGS sequence"/>
</dbReference>
<keyword evidence="1" id="KW-0812">Transmembrane</keyword>
<keyword evidence="1" id="KW-0472">Membrane</keyword>
<keyword evidence="3" id="KW-1185">Reference proteome</keyword>
<feature type="transmembrane region" description="Helical" evidence="1">
    <location>
        <begin position="76"/>
        <end position="100"/>
    </location>
</feature>
<proteinExistence type="predicted"/>
<protein>
    <submittedName>
        <fullName evidence="2">Uncharacterized protein</fullName>
    </submittedName>
</protein>
<gene>
    <name evidence="2" type="ORF">PCOR1329_LOCUS40309</name>
</gene>
<reference evidence="2" key="1">
    <citation type="submission" date="2023-10" db="EMBL/GenBank/DDBJ databases">
        <authorList>
            <person name="Chen Y."/>
            <person name="Shah S."/>
            <person name="Dougan E. K."/>
            <person name="Thang M."/>
            <person name="Chan C."/>
        </authorList>
    </citation>
    <scope>NUCLEOTIDE SEQUENCE [LARGE SCALE GENOMIC DNA]</scope>
</reference>
<comment type="caution">
    <text evidence="2">The sequence shown here is derived from an EMBL/GenBank/DDBJ whole genome shotgun (WGS) entry which is preliminary data.</text>
</comment>
<organism evidence="2 3">
    <name type="scientific">Prorocentrum cordatum</name>
    <dbReference type="NCBI Taxonomy" id="2364126"/>
    <lineage>
        <taxon>Eukaryota</taxon>
        <taxon>Sar</taxon>
        <taxon>Alveolata</taxon>
        <taxon>Dinophyceae</taxon>
        <taxon>Prorocentrales</taxon>
        <taxon>Prorocentraceae</taxon>
        <taxon>Prorocentrum</taxon>
    </lineage>
</organism>
<name>A0ABN9TM53_9DINO</name>
<accession>A0ABN9TM53</accession>
<evidence type="ECO:0000313" key="2">
    <source>
        <dbReference type="EMBL" id="CAK0846960.1"/>
    </source>
</evidence>
<evidence type="ECO:0000256" key="1">
    <source>
        <dbReference type="SAM" id="Phobius"/>
    </source>
</evidence>
<evidence type="ECO:0000313" key="3">
    <source>
        <dbReference type="Proteomes" id="UP001189429"/>
    </source>
</evidence>
<sequence>MDQGLAGSSVLAALVGWVGHWAFGDVHWPTWFLPPVGHATWDEPDAAPCETCAACTCEEELHQLLSQQAALERWRLAAAVLGVIAGVAGLLVLLLGLCLAGGRGGCCRQRGAAGATRDGHAPAQAATGGGRCASACSA</sequence>
<keyword evidence="1" id="KW-1133">Transmembrane helix</keyword>